<protein>
    <submittedName>
        <fullName evidence="1">Uncharacterized protein</fullName>
    </submittedName>
</protein>
<dbReference type="Proteomes" id="UP000823914">
    <property type="component" value="Unassembled WGS sequence"/>
</dbReference>
<gene>
    <name evidence="1" type="ORF">IAA16_06750</name>
</gene>
<reference evidence="1" key="1">
    <citation type="journal article" date="2021" name="PeerJ">
        <title>Extensive microbial diversity within the chicken gut microbiome revealed by metagenomics and culture.</title>
        <authorList>
            <person name="Gilroy R."/>
            <person name="Ravi A."/>
            <person name="Getino M."/>
            <person name="Pursley I."/>
            <person name="Horton D.L."/>
            <person name="Alikhan N.F."/>
            <person name="Baker D."/>
            <person name="Gharbi K."/>
            <person name="Hall N."/>
            <person name="Watson M."/>
            <person name="Adriaenssens E.M."/>
            <person name="Foster-Nyarko E."/>
            <person name="Jarju S."/>
            <person name="Secka A."/>
            <person name="Antonio M."/>
            <person name="Oren A."/>
            <person name="Chaudhuri R.R."/>
            <person name="La Ragione R."/>
            <person name="Hildebrand F."/>
            <person name="Pallen M.J."/>
        </authorList>
    </citation>
    <scope>NUCLEOTIDE SEQUENCE</scope>
    <source>
        <strain evidence="1">Gambia15-2214</strain>
    </source>
</reference>
<name>A0A9E2NZ47_9SPIR</name>
<comment type="caution">
    <text evidence="1">The sequence shown here is derived from an EMBL/GenBank/DDBJ whole genome shotgun (WGS) entry which is preliminary data.</text>
</comment>
<evidence type="ECO:0000313" key="1">
    <source>
        <dbReference type="EMBL" id="MBU3850247.1"/>
    </source>
</evidence>
<proteinExistence type="predicted"/>
<sequence length="101" mass="11377">MTETDVIGHLIDIEHQAAELLLDTQTEADRRITEAKAKADAMYKEQYESMIAELENKYKEEATAVENGHDTVMKKYCDSVDCTATDTVAFNALLDKLLFSN</sequence>
<reference evidence="1" key="2">
    <citation type="submission" date="2021-04" db="EMBL/GenBank/DDBJ databases">
        <authorList>
            <person name="Gilroy R."/>
        </authorList>
    </citation>
    <scope>NUCLEOTIDE SEQUENCE</scope>
    <source>
        <strain evidence="1">Gambia15-2214</strain>
    </source>
</reference>
<dbReference type="AlphaFoldDB" id="A0A9E2NZ47"/>
<evidence type="ECO:0000313" key="2">
    <source>
        <dbReference type="Proteomes" id="UP000823914"/>
    </source>
</evidence>
<dbReference type="EMBL" id="JAHLFV010000161">
    <property type="protein sequence ID" value="MBU3850247.1"/>
    <property type="molecule type" value="Genomic_DNA"/>
</dbReference>
<dbReference type="Gene3D" id="1.20.5.2950">
    <property type="match status" value="1"/>
</dbReference>
<organism evidence="1 2">
    <name type="scientific">Candidatus Treponema excrementipullorum</name>
    <dbReference type="NCBI Taxonomy" id="2838768"/>
    <lineage>
        <taxon>Bacteria</taxon>
        <taxon>Pseudomonadati</taxon>
        <taxon>Spirochaetota</taxon>
        <taxon>Spirochaetia</taxon>
        <taxon>Spirochaetales</taxon>
        <taxon>Treponemataceae</taxon>
        <taxon>Treponema</taxon>
    </lineage>
</organism>
<accession>A0A9E2NZ47</accession>